<dbReference type="SUPFAM" id="SSF56801">
    <property type="entry name" value="Acetyl-CoA synthetase-like"/>
    <property type="match status" value="1"/>
</dbReference>
<dbReference type="Gene3D" id="1.10.1200.10">
    <property type="entry name" value="ACP-like"/>
    <property type="match status" value="1"/>
</dbReference>
<dbReference type="PROSITE" id="PS00012">
    <property type="entry name" value="PHOSPHOPANTETHEINE"/>
    <property type="match status" value="1"/>
</dbReference>
<protein>
    <submittedName>
        <fullName evidence="5">Amino acid adenylation domain-containing protein</fullName>
    </submittedName>
</protein>
<accession>A0A1G7FSQ9</accession>
<dbReference type="GO" id="GO:0047527">
    <property type="term" value="F:2,3-dihydroxybenzoate-serine ligase activity"/>
    <property type="evidence" value="ECO:0007669"/>
    <property type="project" value="TreeGrafter"/>
</dbReference>
<dbReference type="GO" id="GO:0009239">
    <property type="term" value="P:enterobactin biosynthetic process"/>
    <property type="evidence" value="ECO:0007669"/>
    <property type="project" value="TreeGrafter"/>
</dbReference>
<dbReference type="Pfam" id="PF00975">
    <property type="entry name" value="Thioesterase"/>
    <property type="match status" value="1"/>
</dbReference>
<evidence type="ECO:0000256" key="3">
    <source>
        <dbReference type="ARBA" id="ARBA00022553"/>
    </source>
</evidence>
<dbReference type="GO" id="GO:0031177">
    <property type="term" value="F:phosphopantetheine binding"/>
    <property type="evidence" value="ECO:0007669"/>
    <property type="project" value="TreeGrafter"/>
</dbReference>
<dbReference type="SUPFAM" id="SSF47336">
    <property type="entry name" value="ACP-like"/>
    <property type="match status" value="1"/>
</dbReference>
<dbReference type="Gene3D" id="3.40.50.1820">
    <property type="entry name" value="alpha/beta hydrolase"/>
    <property type="match status" value="1"/>
</dbReference>
<dbReference type="InterPro" id="IPR020845">
    <property type="entry name" value="AMP-binding_CS"/>
</dbReference>
<dbReference type="CDD" id="cd05930">
    <property type="entry name" value="A_NRPS"/>
    <property type="match status" value="1"/>
</dbReference>
<dbReference type="InterPro" id="IPR036736">
    <property type="entry name" value="ACP-like_sf"/>
</dbReference>
<keyword evidence="2" id="KW-0596">Phosphopantetheine</keyword>
<dbReference type="Pfam" id="PF00668">
    <property type="entry name" value="Condensation"/>
    <property type="match status" value="1"/>
</dbReference>
<feature type="domain" description="Carrier" evidence="4">
    <location>
        <begin position="1002"/>
        <end position="1076"/>
    </location>
</feature>
<dbReference type="PANTHER" id="PTHR45527">
    <property type="entry name" value="NONRIBOSOMAL PEPTIDE SYNTHETASE"/>
    <property type="match status" value="1"/>
</dbReference>
<dbReference type="PROSITE" id="PS00455">
    <property type="entry name" value="AMP_BINDING"/>
    <property type="match status" value="1"/>
</dbReference>
<keyword evidence="6" id="KW-1185">Reference proteome</keyword>
<organism evidence="5 6">
    <name type="scientific">Pricia antarctica</name>
    <dbReference type="NCBI Taxonomy" id="641691"/>
    <lineage>
        <taxon>Bacteria</taxon>
        <taxon>Pseudomonadati</taxon>
        <taxon>Bacteroidota</taxon>
        <taxon>Flavobacteriia</taxon>
        <taxon>Flavobacteriales</taxon>
        <taxon>Flavobacteriaceae</taxon>
        <taxon>Pricia</taxon>
    </lineage>
</organism>
<dbReference type="CDD" id="cd19531">
    <property type="entry name" value="LCL_NRPS-like"/>
    <property type="match status" value="1"/>
</dbReference>
<dbReference type="Gene3D" id="3.30.559.30">
    <property type="entry name" value="Nonribosomal peptide synthetase, condensation domain"/>
    <property type="match status" value="1"/>
</dbReference>
<evidence type="ECO:0000313" key="5">
    <source>
        <dbReference type="EMBL" id="SDE78946.1"/>
    </source>
</evidence>
<dbReference type="InterPro" id="IPR001031">
    <property type="entry name" value="Thioesterase"/>
</dbReference>
<evidence type="ECO:0000256" key="2">
    <source>
        <dbReference type="ARBA" id="ARBA00022450"/>
    </source>
</evidence>
<dbReference type="Gene3D" id="3.30.300.30">
    <property type="match status" value="1"/>
</dbReference>
<dbReference type="SUPFAM" id="SSF53474">
    <property type="entry name" value="alpha/beta-Hydrolases"/>
    <property type="match status" value="1"/>
</dbReference>
<dbReference type="Gene3D" id="3.30.559.10">
    <property type="entry name" value="Chloramphenicol acetyltransferase-like domain"/>
    <property type="match status" value="1"/>
</dbReference>
<gene>
    <name evidence="5" type="ORF">SAMN05421636_107262</name>
</gene>
<dbReference type="InterPro" id="IPR029058">
    <property type="entry name" value="AB_hydrolase_fold"/>
</dbReference>
<dbReference type="PROSITE" id="PS50075">
    <property type="entry name" value="CARRIER"/>
    <property type="match status" value="1"/>
</dbReference>
<dbReference type="Proteomes" id="UP000199109">
    <property type="component" value="Unassembled WGS sequence"/>
</dbReference>
<sequence>MLLKNETKNSSLLDTWKNREKKTITRTRISKAPDGATIPLSSGQQRLWFLQRLLPENPVYNYAESFIFKGELNEDALEHSLRSVFEENHILRAFYPYEDGGPVQVINEGSDVELKRFDLSGIPKVDLEKQKLSILMSDAIRHFELEEFPLVRTTLIKLNNEEHVFLLTMHHIIFDKWSMDLFLKELAAHYVAYSNGREVEKKDANNLQFTDYAFWRKNRELDASQMAYWKKKLGGEIPLLALPTDYPLPASPSYKGTSYRTKFSGDLSKRVLDLSKKMETTPYVFLLSVYYVLLHKYSGQKDILVGSPISLRNDTALENIIGFFDETAVLRTSVPTEIAFSNFVKQVRTTVLDAFSNTDVPFETLVKALSPKRSLSVNPFFRVMFIYHSVTEVPSFGPELQLSHSFFNPGVSKFDLTLYVANENGLLSTGFEYATDIFEKSTIIQFQEHLRLLLETITAEPNQKIGDIAMLTEREKAIFLEKPNVVDSNISSYTGIHHVIEHVAKTQPDKTAVTFDGVSISYETLDRKAGRVANALLEKTKKSNETVVLCVDRSIDMIVGMLGILKAGCAYLPIDPNYPSERLDFILANAQADIIVTQSSLTSIFDDLGKELVLLDTVQETNSPTLVTLPKVNGDANAYIIYTSGSSGQPKGVPITHNSIINSTAGRLDFYPNDPDAFLLLSSIAFDSSKAGIFWTLCTGGNLIITENRIEQDISKIGDFIQAHSVTHTLMLPSLYKLILEHGDVSNLGSLNTVMVAGEAFAPGIVDLHFKKLPDTGLYNEYGPTEACVWCTAHRVEQEDASKGVPIGKPVAGSEIYLLNETMNLVPYGAIGEIFIGGPGISRGYINKPELSETSFVPHPFHKNGVDRVYKTGDLGRYRKDGAIEFLGRADHQVKIRGYRIELEELEKVLLNDSSITDAVALVHESDSESSRRLVAYIVVNEAYDADVVKRSLKSKIPDYMIPSRLIVVDSFPVLPNAKIDIKALRDLGKSKDQKEPDKDALPTNAIEKKLVGIWEDVLNFAPIGIHDNFFEIGGDSILSIQVIAKARASGMLLSPNQFFEYQTIAELADYTKSKNRESKKGEKTDVFKHLVLIRATGSKPALFCLHSGGSHFFFYNLFAEYLPSDRPVYAVQASGHEGEPTLHKSVAEMATDFIGEIKKVQPNGPYHLLSYCFNTAVGLEIVRILERESESANLIVADTMADYLSMFAPSKTGIRTLALLERLKVNPISTVLGFMKSKVVVPLSKKLKDISSSGNQRTIRRLHNNHIKIYSRYTWRPVESRVQLLLTQKTDIEFNTMLIASWEKLAKKGVDVVPVKGNHGSLFLAPTAETTAQSTSLCMQKFEMA</sequence>
<comment type="cofactor">
    <cofactor evidence="1">
        <name>pantetheine 4'-phosphate</name>
        <dbReference type="ChEBI" id="CHEBI:47942"/>
    </cofactor>
</comment>
<dbReference type="Pfam" id="PF00501">
    <property type="entry name" value="AMP-binding"/>
    <property type="match status" value="1"/>
</dbReference>
<dbReference type="NCBIfam" id="TIGR01733">
    <property type="entry name" value="AA-adenyl-dom"/>
    <property type="match status" value="1"/>
</dbReference>
<dbReference type="Gene3D" id="3.40.50.980">
    <property type="match status" value="2"/>
</dbReference>
<name>A0A1G7FSQ9_9FLAO</name>
<reference evidence="5 6" key="1">
    <citation type="submission" date="2016-10" db="EMBL/GenBank/DDBJ databases">
        <authorList>
            <person name="de Groot N.N."/>
        </authorList>
    </citation>
    <scope>NUCLEOTIDE SEQUENCE [LARGE SCALE GENOMIC DNA]</scope>
    <source>
        <strain evidence="5 6">DSM 23421</strain>
    </source>
</reference>
<dbReference type="STRING" id="641691.SAMN05421636_107262"/>
<dbReference type="InterPro" id="IPR010071">
    <property type="entry name" value="AA_adenyl_dom"/>
</dbReference>
<keyword evidence="3" id="KW-0597">Phosphoprotein</keyword>
<dbReference type="PANTHER" id="PTHR45527:SF1">
    <property type="entry name" value="FATTY ACID SYNTHASE"/>
    <property type="match status" value="1"/>
</dbReference>
<evidence type="ECO:0000259" key="4">
    <source>
        <dbReference type="PROSITE" id="PS50075"/>
    </source>
</evidence>
<dbReference type="SUPFAM" id="SSF52777">
    <property type="entry name" value="CoA-dependent acyltransferases"/>
    <property type="match status" value="2"/>
</dbReference>
<dbReference type="InterPro" id="IPR006162">
    <property type="entry name" value="Ppantetheine_attach_site"/>
</dbReference>
<dbReference type="OrthoDB" id="9778690at2"/>
<dbReference type="InterPro" id="IPR045851">
    <property type="entry name" value="AMP-bd_C_sf"/>
</dbReference>
<evidence type="ECO:0000256" key="1">
    <source>
        <dbReference type="ARBA" id="ARBA00001957"/>
    </source>
</evidence>
<dbReference type="InterPro" id="IPR001242">
    <property type="entry name" value="Condensation_dom"/>
</dbReference>
<dbReference type="GO" id="GO:0009366">
    <property type="term" value="C:enterobactin synthetase complex"/>
    <property type="evidence" value="ECO:0007669"/>
    <property type="project" value="TreeGrafter"/>
</dbReference>
<dbReference type="InterPro" id="IPR023213">
    <property type="entry name" value="CAT-like_dom_sf"/>
</dbReference>
<dbReference type="GO" id="GO:0043041">
    <property type="term" value="P:amino acid activation for nonribosomal peptide biosynthetic process"/>
    <property type="evidence" value="ECO:0007669"/>
    <property type="project" value="TreeGrafter"/>
</dbReference>
<proteinExistence type="predicted"/>
<dbReference type="InterPro" id="IPR000873">
    <property type="entry name" value="AMP-dep_synth/lig_dom"/>
</dbReference>
<dbReference type="FunFam" id="1.10.1200.10:FF:000005">
    <property type="entry name" value="Nonribosomal peptide synthetase 1"/>
    <property type="match status" value="1"/>
</dbReference>
<dbReference type="FunFam" id="3.40.50.980:FF:000001">
    <property type="entry name" value="Non-ribosomal peptide synthetase"/>
    <property type="match status" value="1"/>
</dbReference>
<evidence type="ECO:0000313" key="6">
    <source>
        <dbReference type="Proteomes" id="UP000199109"/>
    </source>
</evidence>
<dbReference type="InterPro" id="IPR009081">
    <property type="entry name" value="PP-bd_ACP"/>
</dbReference>
<dbReference type="Pfam" id="PF00550">
    <property type="entry name" value="PP-binding"/>
    <property type="match status" value="1"/>
</dbReference>
<dbReference type="GO" id="GO:0005829">
    <property type="term" value="C:cytosol"/>
    <property type="evidence" value="ECO:0007669"/>
    <property type="project" value="TreeGrafter"/>
</dbReference>
<dbReference type="Gene3D" id="2.30.38.10">
    <property type="entry name" value="Luciferase, Domain 3"/>
    <property type="match status" value="1"/>
</dbReference>
<dbReference type="EMBL" id="FNAO01000007">
    <property type="protein sequence ID" value="SDE78946.1"/>
    <property type="molecule type" value="Genomic_DNA"/>
</dbReference>